<dbReference type="GO" id="GO:0004175">
    <property type="term" value="F:endopeptidase activity"/>
    <property type="evidence" value="ECO:0007669"/>
    <property type="project" value="UniProtKB-ARBA"/>
</dbReference>
<dbReference type="RefSeq" id="WP_089050700.1">
    <property type="nucleotide sequence ID" value="NZ_FXTV01000018.1"/>
</dbReference>
<keyword evidence="1" id="KW-0812">Transmembrane</keyword>
<accession>A0A226H3G5</accession>
<feature type="transmembrane region" description="Helical" evidence="1">
    <location>
        <begin position="16"/>
        <end position="40"/>
    </location>
</feature>
<dbReference type="Proteomes" id="UP000198345">
    <property type="component" value="Unassembled WGS sequence"/>
</dbReference>
<dbReference type="EMBL" id="MUGW01000030">
    <property type="protein sequence ID" value="OXA88742.1"/>
    <property type="molecule type" value="Genomic_DNA"/>
</dbReference>
<feature type="domain" description="CAAX prenyl protease 2/Lysostaphin resistance protein A-like" evidence="2">
    <location>
        <begin position="142"/>
        <end position="241"/>
    </location>
</feature>
<evidence type="ECO:0000259" key="2">
    <source>
        <dbReference type="Pfam" id="PF02517"/>
    </source>
</evidence>
<feature type="transmembrane region" description="Helical" evidence="1">
    <location>
        <begin position="203"/>
        <end position="223"/>
    </location>
</feature>
<gene>
    <name evidence="3" type="ORF">B0A66_15160</name>
</gene>
<evidence type="ECO:0000256" key="1">
    <source>
        <dbReference type="SAM" id="Phobius"/>
    </source>
</evidence>
<proteinExistence type="predicted"/>
<protein>
    <submittedName>
        <fullName evidence="3">Abortive phage infection protein</fullName>
    </submittedName>
</protein>
<feature type="transmembrane region" description="Helical" evidence="1">
    <location>
        <begin position="230"/>
        <end position="247"/>
    </location>
</feature>
<evidence type="ECO:0000313" key="4">
    <source>
        <dbReference type="Proteomes" id="UP000198345"/>
    </source>
</evidence>
<keyword evidence="1" id="KW-1133">Transmembrane helix</keyword>
<dbReference type="OrthoDB" id="2806188at2"/>
<reference evidence="3 4" key="1">
    <citation type="submission" date="2016-11" db="EMBL/GenBank/DDBJ databases">
        <title>Whole genomes of Flavobacteriaceae.</title>
        <authorList>
            <person name="Stine C."/>
            <person name="Li C."/>
            <person name="Tadesse D."/>
        </authorList>
    </citation>
    <scope>NUCLEOTIDE SEQUENCE [LARGE SCALE GENOMIC DNA]</scope>
    <source>
        <strain evidence="3 4">DSM 18292</strain>
    </source>
</reference>
<name>A0A226H3G5_9FLAO</name>
<feature type="transmembrane region" description="Helical" evidence="1">
    <location>
        <begin position="104"/>
        <end position="127"/>
    </location>
</feature>
<dbReference type="GO" id="GO:0080120">
    <property type="term" value="P:CAAX-box protein maturation"/>
    <property type="evidence" value="ECO:0007669"/>
    <property type="project" value="UniProtKB-ARBA"/>
</dbReference>
<comment type="caution">
    <text evidence="3">The sequence shown here is derived from an EMBL/GenBank/DDBJ whole genome shotgun (WGS) entry which is preliminary data.</text>
</comment>
<evidence type="ECO:0000313" key="3">
    <source>
        <dbReference type="EMBL" id="OXA88742.1"/>
    </source>
</evidence>
<keyword evidence="4" id="KW-1185">Reference proteome</keyword>
<dbReference type="InterPro" id="IPR003675">
    <property type="entry name" value="Rce1/LyrA-like_dom"/>
</dbReference>
<feature type="transmembrane region" description="Helical" evidence="1">
    <location>
        <begin position="267"/>
        <end position="287"/>
    </location>
</feature>
<sequence length="311" mass="35584">MFLEQGIKTENKFWKYLLGSFFIIIASFVGQIPFSVAVLYKNFTDNVAFPTDNDAVMKIFEPNLTLFLVMISFVFALAGVYFVVKHLHEQTFLSITTSRKKIDWRRVVFSFLLWAFFSVASFFILYQESPENFVWNFKLVPFLILVVLGSVLIPIQTSTEEYVFRGYLMQGFANLAKNRWFPLVMTSVIFGSMHIFNPEVAKMGYVIMIYYIGTGFFLGILTLMDEGIELSLGFHAANNLVGALLVTSDWTVFQTHSIFIDMSEPSAGLDVILPIVVVYPILLVIFAKKYKWTNWKEKLTGNIEVAESSNL</sequence>
<feature type="transmembrane region" description="Helical" evidence="1">
    <location>
        <begin position="64"/>
        <end position="84"/>
    </location>
</feature>
<feature type="transmembrane region" description="Helical" evidence="1">
    <location>
        <begin position="139"/>
        <end position="159"/>
    </location>
</feature>
<dbReference type="Pfam" id="PF02517">
    <property type="entry name" value="Rce1-like"/>
    <property type="match status" value="1"/>
</dbReference>
<dbReference type="AlphaFoldDB" id="A0A226H3G5"/>
<keyword evidence="1" id="KW-0472">Membrane</keyword>
<organism evidence="3 4">
    <name type="scientific">Flavobacterium hercynium</name>
    <dbReference type="NCBI Taxonomy" id="387094"/>
    <lineage>
        <taxon>Bacteria</taxon>
        <taxon>Pseudomonadati</taxon>
        <taxon>Bacteroidota</taxon>
        <taxon>Flavobacteriia</taxon>
        <taxon>Flavobacteriales</taxon>
        <taxon>Flavobacteriaceae</taxon>
        <taxon>Flavobacterium</taxon>
    </lineage>
</organism>
<feature type="transmembrane region" description="Helical" evidence="1">
    <location>
        <begin position="180"/>
        <end position="197"/>
    </location>
</feature>